<reference evidence="2 3" key="1">
    <citation type="submission" date="2023-06" db="EMBL/GenBank/DDBJ databases">
        <title>Sporosarcina sp. nov., isolated from Korean traditional fermented seafood 'Jeotgal'.</title>
        <authorList>
            <person name="Yang A.I."/>
            <person name="Shin N.-R."/>
        </authorList>
    </citation>
    <scope>NUCLEOTIDE SEQUENCE [LARGE SCALE GENOMIC DNA]</scope>
    <source>
        <strain evidence="2 3">KCTC13119</strain>
    </source>
</reference>
<protein>
    <submittedName>
        <fullName evidence="2">Nuclease-related domain-containing protein</fullName>
    </submittedName>
</protein>
<evidence type="ECO:0000313" key="2">
    <source>
        <dbReference type="EMBL" id="MDW0113351.1"/>
    </source>
</evidence>
<keyword evidence="3" id="KW-1185">Reference proteome</keyword>
<organism evidence="2 3">
    <name type="scientific">Sporosarcina saromensis</name>
    <dbReference type="NCBI Taxonomy" id="359365"/>
    <lineage>
        <taxon>Bacteria</taxon>
        <taxon>Bacillati</taxon>
        <taxon>Bacillota</taxon>
        <taxon>Bacilli</taxon>
        <taxon>Bacillales</taxon>
        <taxon>Caryophanaceae</taxon>
        <taxon>Sporosarcina</taxon>
    </lineage>
</organism>
<name>A0ABU4G8X0_9BACL</name>
<sequence length="312" mass="36124">MTYVIKARSSATELSILRSLHSRVALVENEFKRFVNLSKGLEGEDQFIHLIESLQSDTYLLHDICFEHNHSVFQIDTMLISEKEILLFEVKNYEGEFVYDAGTFRLVSNNQEIINPLHQLNRSIALLRSMLKSSNLSIKGYLAFINPEFTLLQAPVDTPIILPTQLKRFMKRLEQVPSSLSAKHLQLAEGLLKLHLPKSPYVRVPHYAYEELKKGILCSSCFTFMEQKDSRFMSCKNCGLSEVVDDSIMRSIEELRLLFPDRMITTRQVWDWCGSDVSIKTIRRVLGQNYTPKGLRRHRYFVDKILIDSTTN</sequence>
<comment type="caution">
    <text evidence="2">The sequence shown here is derived from an EMBL/GenBank/DDBJ whole genome shotgun (WGS) entry which is preliminary data.</text>
</comment>
<dbReference type="EMBL" id="JAUBDI010000007">
    <property type="protein sequence ID" value="MDW0113351.1"/>
    <property type="molecule type" value="Genomic_DNA"/>
</dbReference>
<dbReference type="InterPro" id="IPR011528">
    <property type="entry name" value="NERD"/>
</dbReference>
<dbReference type="Pfam" id="PF08378">
    <property type="entry name" value="NERD"/>
    <property type="match status" value="1"/>
</dbReference>
<accession>A0ABU4G8X0</accession>
<dbReference type="PROSITE" id="PS50965">
    <property type="entry name" value="NERD"/>
    <property type="match status" value="1"/>
</dbReference>
<dbReference type="Proteomes" id="UP001282284">
    <property type="component" value="Unassembled WGS sequence"/>
</dbReference>
<gene>
    <name evidence="2" type="ORF">QT711_09150</name>
</gene>
<proteinExistence type="predicted"/>
<evidence type="ECO:0000313" key="3">
    <source>
        <dbReference type="Proteomes" id="UP001282284"/>
    </source>
</evidence>
<feature type="domain" description="NERD" evidence="1">
    <location>
        <begin position="39"/>
        <end position="150"/>
    </location>
</feature>
<evidence type="ECO:0000259" key="1">
    <source>
        <dbReference type="PROSITE" id="PS50965"/>
    </source>
</evidence>